<keyword evidence="2" id="KW-1185">Reference proteome</keyword>
<gene>
    <name evidence="1" type="ORF">GMARGA_LOCUS39482</name>
</gene>
<feature type="non-terminal residue" evidence="1">
    <location>
        <position position="381"/>
    </location>
</feature>
<organism evidence="1 2">
    <name type="scientific">Gigaspora margarita</name>
    <dbReference type="NCBI Taxonomy" id="4874"/>
    <lineage>
        <taxon>Eukaryota</taxon>
        <taxon>Fungi</taxon>
        <taxon>Fungi incertae sedis</taxon>
        <taxon>Mucoromycota</taxon>
        <taxon>Glomeromycotina</taxon>
        <taxon>Glomeromycetes</taxon>
        <taxon>Diversisporales</taxon>
        <taxon>Gigasporaceae</taxon>
        <taxon>Gigaspora</taxon>
    </lineage>
</organism>
<evidence type="ECO:0000313" key="1">
    <source>
        <dbReference type="EMBL" id="CAG8849020.1"/>
    </source>
</evidence>
<evidence type="ECO:0000313" key="2">
    <source>
        <dbReference type="Proteomes" id="UP000789901"/>
    </source>
</evidence>
<name>A0ABN7X841_GIGMA</name>
<comment type="caution">
    <text evidence="1">The sequence shown here is derived from an EMBL/GenBank/DDBJ whole genome shotgun (WGS) entry which is preliminary data.</text>
</comment>
<feature type="non-terminal residue" evidence="1">
    <location>
        <position position="1"/>
    </location>
</feature>
<reference evidence="1 2" key="1">
    <citation type="submission" date="2021-06" db="EMBL/GenBank/DDBJ databases">
        <authorList>
            <person name="Kallberg Y."/>
            <person name="Tangrot J."/>
            <person name="Rosling A."/>
        </authorList>
    </citation>
    <scope>NUCLEOTIDE SEQUENCE [LARGE SCALE GENOMIC DNA]</scope>
    <source>
        <strain evidence="1 2">120-4 pot B 10/14</strain>
    </source>
</reference>
<proteinExistence type="predicted"/>
<dbReference type="EMBL" id="CAJVQB010094448">
    <property type="protein sequence ID" value="CAG8849020.1"/>
    <property type="molecule type" value="Genomic_DNA"/>
</dbReference>
<accession>A0ABN7X841</accession>
<protein>
    <submittedName>
        <fullName evidence="1">21215_t:CDS:1</fullName>
    </submittedName>
</protein>
<dbReference type="Proteomes" id="UP000789901">
    <property type="component" value="Unassembled WGS sequence"/>
</dbReference>
<sequence>QDDNSDNSFVDYLTNDTFKLSDNSSLHYVFSTMDGSYGFITTELSYDYSFPNESIPIISVYCMFLTPLTHQISEKFLLHYARNVSEISYISCSTSYSELGNVCLITELVEKFQDSAFFITYKIDFLSSGSIVGINAQFSQFIYTNSSTQFDIQPLFYGGAVVTSWNVYKHNNNKRAIFRPVSSTADLNVQRFTNITTNIISNNGSKIKWSFGNILDLATDVQFIITNNNTHILYVVKGRLFWDIYVSNIPKFRNDCKYYSGYENPNVISTYPTINNNTILPYISSISITFSNPISKSLNNITIYQTDTITKQFKPRKIFPGNSNDCEILNNILKCNVSSSIFNQWNSSYMITMDVNFVKFATTNEPIYGIEENKRIFKTVS</sequence>